<evidence type="ECO:0000313" key="2">
    <source>
        <dbReference type="EMBL" id="KOO30975.1"/>
    </source>
</evidence>
<feature type="region of interest" description="Disordered" evidence="1">
    <location>
        <begin position="171"/>
        <end position="199"/>
    </location>
</feature>
<name>A0A0M0JWR7_9EUKA</name>
<feature type="compositionally biased region" description="Basic and acidic residues" evidence="1">
    <location>
        <begin position="287"/>
        <end position="296"/>
    </location>
</feature>
<feature type="compositionally biased region" description="Basic and acidic residues" evidence="1">
    <location>
        <begin position="90"/>
        <end position="103"/>
    </location>
</feature>
<feature type="compositionally biased region" description="Low complexity" evidence="1">
    <location>
        <begin position="114"/>
        <end position="123"/>
    </location>
</feature>
<accession>A0A0M0JWR7</accession>
<feature type="region of interest" description="Disordered" evidence="1">
    <location>
        <begin position="72"/>
        <end position="123"/>
    </location>
</feature>
<feature type="region of interest" description="Disordered" evidence="1">
    <location>
        <begin position="213"/>
        <end position="324"/>
    </location>
</feature>
<feature type="compositionally biased region" description="Gly residues" evidence="1">
    <location>
        <begin position="185"/>
        <end position="195"/>
    </location>
</feature>
<sequence length="324" mass="31879">MVHVVHGAHRGLVPQLAGGAAGAPTNSALPAGVGESVPTSPFAHLPPVPVGEPDLYCYEMLEGVGGAGGSVGGSTVGRVSGAREQGTPLHEGRRNDDEDHSHGDGAQGDGAQGSSGPAGASTALSGVAGAGACITSVPPAAGAPATALRRDELVVGERLTDALRTQLYEAVLRDQSRPRQSPLGGSTGGGGGGAGQLQLDLPSVGLKVTANSSARARHSGGGGGGKGTGSAAKRDLAAAPTPLSTAKQGARGERSADQVPVAAKGATTGAAPKPKRTRGGNTGDENPYGKHYADSHNKRRRGSADARATTPSVKAEGEEEAGFD</sequence>
<organism evidence="2 3">
    <name type="scientific">Chrysochromulina tobinii</name>
    <dbReference type="NCBI Taxonomy" id="1460289"/>
    <lineage>
        <taxon>Eukaryota</taxon>
        <taxon>Haptista</taxon>
        <taxon>Haptophyta</taxon>
        <taxon>Prymnesiophyceae</taxon>
        <taxon>Prymnesiales</taxon>
        <taxon>Chrysochromulinaceae</taxon>
        <taxon>Chrysochromulina</taxon>
    </lineage>
</organism>
<proteinExistence type="predicted"/>
<feature type="compositionally biased region" description="Gly residues" evidence="1">
    <location>
        <begin position="219"/>
        <end position="228"/>
    </location>
</feature>
<keyword evidence="3" id="KW-1185">Reference proteome</keyword>
<dbReference type="AlphaFoldDB" id="A0A0M0JWR7"/>
<reference evidence="3" key="1">
    <citation type="journal article" date="2015" name="PLoS Genet.">
        <title>Genome Sequence and Transcriptome Analyses of Chrysochromulina tobin: Metabolic Tools for Enhanced Algal Fitness in the Prominent Order Prymnesiales (Haptophyceae).</title>
        <authorList>
            <person name="Hovde B.T."/>
            <person name="Deodato C.R."/>
            <person name="Hunsperger H.M."/>
            <person name="Ryken S.A."/>
            <person name="Yost W."/>
            <person name="Jha R.K."/>
            <person name="Patterson J."/>
            <person name="Monnat R.J. Jr."/>
            <person name="Barlow S.B."/>
            <person name="Starkenburg S.R."/>
            <person name="Cattolico R.A."/>
        </authorList>
    </citation>
    <scope>NUCLEOTIDE SEQUENCE</scope>
    <source>
        <strain evidence="3">CCMP291</strain>
    </source>
</reference>
<protein>
    <submittedName>
        <fullName evidence="2">Uncharacterized protein</fullName>
    </submittedName>
</protein>
<evidence type="ECO:0000256" key="1">
    <source>
        <dbReference type="SAM" id="MobiDB-lite"/>
    </source>
</evidence>
<evidence type="ECO:0000313" key="3">
    <source>
        <dbReference type="Proteomes" id="UP000037460"/>
    </source>
</evidence>
<dbReference type="EMBL" id="JWZX01002110">
    <property type="protein sequence ID" value="KOO30975.1"/>
    <property type="molecule type" value="Genomic_DNA"/>
</dbReference>
<feature type="compositionally biased region" description="Low complexity" evidence="1">
    <location>
        <begin position="259"/>
        <end position="272"/>
    </location>
</feature>
<dbReference type="Proteomes" id="UP000037460">
    <property type="component" value="Unassembled WGS sequence"/>
</dbReference>
<gene>
    <name evidence="2" type="ORF">Ctob_015025</name>
</gene>
<comment type="caution">
    <text evidence="2">The sequence shown here is derived from an EMBL/GenBank/DDBJ whole genome shotgun (WGS) entry which is preliminary data.</text>
</comment>